<accession>A0AAV8S9D5</accession>
<feature type="compositionally biased region" description="Basic and acidic residues" evidence="1">
    <location>
        <begin position="15"/>
        <end position="31"/>
    </location>
</feature>
<sequence>MGNLFKGSPYRRRRDKEGEAGDNRSTDFDHENPDDDNDASSPFDHDMPSTRNASMDRLRRCRQAALVLDASRRFRYALDLKREEEKRQI</sequence>
<evidence type="ECO:0000313" key="4">
    <source>
        <dbReference type="Proteomes" id="UP001159364"/>
    </source>
</evidence>
<dbReference type="GO" id="GO:0005516">
    <property type="term" value="F:calmodulin binding"/>
    <property type="evidence" value="ECO:0007669"/>
    <property type="project" value="InterPro"/>
</dbReference>
<feature type="domain" description="Calcium-transporting P-type ATPase N-terminal autoinhibitory" evidence="2">
    <location>
        <begin position="48"/>
        <end position="85"/>
    </location>
</feature>
<dbReference type="InterPro" id="IPR024750">
    <property type="entry name" value="Ca_ATPase_N_dom"/>
</dbReference>
<evidence type="ECO:0000256" key="1">
    <source>
        <dbReference type="SAM" id="MobiDB-lite"/>
    </source>
</evidence>
<reference evidence="3 4" key="1">
    <citation type="submission" date="2021-09" db="EMBL/GenBank/DDBJ databases">
        <title>Genomic insights and catalytic innovation underlie evolution of tropane alkaloids biosynthesis.</title>
        <authorList>
            <person name="Wang Y.-J."/>
            <person name="Tian T."/>
            <person name="Huang J.-P."/>
            <person name="Huang S.-X."/>
        </authorList>
    </citation>
    <scope>NUCLEOTIDE SEQUENCE [LARGE SCALE GENOMIC DNA]</scope>
    <source>
        <strain evidence="3">KIB-2018</strain>
        <tissue evidence="3">Leaf</tissue>
    </source>
</reference>
<evidence type="ECO:0000259" key="2">
    <source>
        <dbReference type="Pfam" id="PF12515"/>
    </source>
</evidence>
<feature type="compositionally biased region" description="Basic and acidic residues" evidence="1">
    <location>
        <begin position="43"/>
        <end position="57"/>
    </location>
</feature>
<comment type="caution">
    <text evidence="3">The sequence shown here is derived from an EMBL/GenBank/DDBJ whole genome shotgun (WGS) entry which is preliminary data.</text>
</comment>
<evidence type="ECO:0000313" key="3">
    <source>
        <dbReference type="EMBL" id="KAJ8748811.1"/>
    </source>
</evidence>
<dbReference type="Gene3D" id="1.20.5.170">
    <property type="match status" value="1"/>
</dbReference>
<gene>
    <name evidence="3" type="ORF">K2173_011368</name>
</gene>
<name>A0AAV8S9D5_9ROSI</name>
<proteinExistence type="predicted"/>
<dbReference type="Proteomes" id="UP001159364">
    <property type="component" value="Linkage Group LG12"/>
</dbReference>
<dbReference type="EMBL" id="JAIWQS010000012">
    <property type="protein sequence ID" value="KAJ8748811.1"/>
    <property type="molecule type" value="Genomic_DNA"/>
</dbReference>
<dbReference type="AlphaFoldDB" id="A0AAV8S9D5"/>
<protein>
    <recommendedName>
        <fullName evidence="2">Calcium-transporting P-type ATPase N-terminal autoinhibitory domain-containing protein</fullName>
    </recommendedName>
</protein>
<organism evidence="3 4">
    <name type="scientific">Erythroxylum novogranatense</name>
    <dbReference type="NCBI Taxonomy" id="1862640"/>
    <lineage>
        <taxon>Eukaryota</taxon>
        <taxon>Viridiplantae</taxon>
        <taxon>Streptophyta</taxon>
        <taxon>Embryophyta</taxon>
        <taxon>Tracheophyta</taxon>
        <taxon>Spermatophyta</taxon>
        <taxon>Magnoliopsida</taxon>
        <taxon>eudicotyledons</taxon>
        <taxon>Gunneridae</taxon>
        <taxon>Pentapetalae</taxon>
        <taxon>rosids</taxon>
        <taxon>fabids</taxon>
        <taxon>Malpighiales</taxon>
        <taxon>Erythroxylaceae</taxon>
        <taxon>Erythroxylum</taxon>
    </lineage>
</organism>
<feature type="region of interest" description="Disordered" evidence="1">
    <location>
        <begin position="1"/>
        <end position="57"/>
    </location>
</feature>
<keyword evidence="4" id="KW-1185">Reference proteome</keyword>
<dbReference type="Pfam" id="PF12515">
    <property type="entry name" value="CaATP_NAI"/>
    <property type="match status" value="1"/>
</dbReference>